<reference evidence="1" key="3">
    <citation type="submission" date="2022-06" db="EMBL/GenBank/DDBJ databases">
        <title>Resources to Facilitate Use of the Altered Schaedler Flora (ASF) Mouse Model to Study Microbiome Function.</title>
        <authorList>
            <person name="Proctor A."/>
            <person name="Parvinroo S."/>
            <person name="Richie T."/>
            <person name="Jia X."/>
            <person name="Lee S.T.M."/>
            <person name="Karp P.D."/>
            <person name="Paley S."/>
            <person name="Kostic A.D."/>
            <person name="Pierre J.F."/>
            <person name="Wannemuehler M.J."/>
            <person name="Phillips G.J."/>
        </authorList>
    </citation>
    <scope>NUCLEOTIDE SEQUENCE</scope>
    <source>
        <strain evidence="1">ASF457</strain>
    </source>
</reference>
<dbReference type="Proteomes" id="UP000017429">
    <property type="component" value="Chromosome"/>
</dbReference>
<keyword evidence="2" id="KW-1185">Reference proteome</keyword>
<sequence>MHFAENNILWLYMVKIREYKSRKAADSASSYLMSKGIPAVIKGYVVVPKALEHLKDSMVELTVPEHLFDKAAAYLSEYESRIENNHKK</sequence>
<dbReference type="EMBL" id="CP097562">
    <property type="protein sequence ID" value="USF24361.1"/>
    <property type="molecule type" value="Genomic_DNA"/>
</dbReference>
<protein>
    <submittedName>
        <fullName evidence="1">Uncharacterized protein</fullName>
    </submittedName>
</protein>
<reference evidence="1" key="2">
    <citation type="submission" date="2022-05" db="EMBL/GenBank/DDBJ databases">
        <authorList>
            <person name="Proctor A.L."/>
            <person name="Phillips G.J."/>
            <person name="Wannemuehler M.J."/>
        </authorList>
    </citation>
    <scope>NUCLEOTIDE SEQUENCE</scope>
    <source>
        <strain evidence="1">ASF457</strain>
    </source>
</reference>
<reference evidence="1" key="1">
    <citation type="journal article" date="2014" name="Genome Announc.">
        <title>Draft genome sequences of the altered schaedler flora, a defined bacterial community from gnotobiotic mice.</title>
        <authorList>
            <person name="Wannemuehler M.J."/>
            <person name="Overstreet A.M."/>
            <person name="Ward D.V."/>
            <person name="Phillips G.J."/>
        </authorList>
    </citation>
    <scope>NUCLEOTIDE SEQUENCE</scope>
    <source>
        <strain evidence="1">ASF457</strain>
    </source>
</reference>
<accession>V2QCI9</accession>
<evidence type="ECO:0000313" key="1">
    <source>
        <dbReference type="EMBL" id="USF24361.1"/>
    </source>
</evidence>
<organism evidence="1 2">
    <name type="scientific">Mucispirillum schaedleri ASF457</name>
    <dbReference type="NCBI Taxonomy" id="1379858"/>
    <lineage>
        <taxon>Bacteria</taxon>
        <taxon>Pseudomonadati</taxon>
        <taxon>Deferribacterota</taxon>
        <taxon>Deferribacteres</taxon>
        <taxon>Deferribacterales</taxon>
        <taxon>Mucispirillaceae</taxon>
        <taxon>Mucispirillum</taxon>
    </lineage>
</organism>
<name>V2QCI9_9BACT</name>
<dbReference type="AlphaFoldDB" id="V2QCI9"/>
<gene>
    <name evidence="1" type="ORF">N508_001447</name>
</gene>
<proteinExistence type="predicted"/>
<evidence type="ECO:0000313" key="2">
    <source>
        <dbReference type="Proteomes" id="UP000017429"/>
    </source>
</evidence>
<dbReference type="KEGG" id="msch:N508_001447"/>